<protein>
    <recommendedName>
        <fullName evidence="4">HTH araC/xylS-type domain-containing protein</fullName>
    </recommendedName>
</protein>
<name>A0AAN5AP67_9BACT</name>
<dbReference type="RefSeq" id="WP_338238665.1">
    <property type="nucleotide sequence ID" value="NZ_BQKE01000003.1"/>
</dbReference>
<evidence type="ECO:0000256" key="2">
    <source>
        <dbReference type="ARBA" id="ARBA00023125"/>
    </source>
</evidence>
<dbReference type="InterPro" id="IPR009057">
    <property type="entry name" value="Homeodomain-like_sf"/>
</dbReference>
<accession>A0AAN5AP67</accession>
<evidence type="ECO:0000313" key="5">
    <source>
        <dbReference type="EMBL" id="GJM63508.1"/>
    </source>
</evidence>
<comment type="caution">
    <text evidence="5">The sequence shown here is derived from an EMBL/GenBank/DDBJ whole genome shotgun (WGS) entry which is preliminary data.</text>
</comment>
<keyword evidence="3" id="KW-0804">Transcription</keyword>
<dbReference type="Proteomes" id="UP001310022">
    <property type="component" value="Unassembled WGS sequence"/>
</dbReference>
<evidence type="ECO:0000256" key="1">
    <source>
        <dbReference type="ARBA" id="ARBA00023015"/>
    </source>
</evidence>
<evidence type="ECO:0000259" key="4">
    <source>
        <dbReference type="PROSITE" id="PS01124"/>
    </source>
</evidence>
<evidence type="ECO:0000256" key="3">
    <source>
        <dbReference type="ARBA" id="ARBA00023163"/>
    </source>
</evidence>
<keyword evidence="6" id="KW-1185">Reference proteome</keyword>
<dbReference type="Pfam" id="PF22200">
    <property type="entry name" value="ExsA_N"/>
    <property type="match status" value="1"/>
</dbReference>
<dbReference type="InterPro" id="IPR054015">
    <property type="entry name" value="ExsA-like_N"/>
</dbReference>
<dbReference type="Pfam" id="PF12833">
    <property type="entry name" value="HTH_18"/>
    <property type="match status" value="1"/>
</dbReference>
<dbReference type="AlphaFoldDB" id="A0AAN5AP67"/>
<dbReference type="PANTHER" id="PTHR43280">
    <property type="entry name" value="ARAC-FAMILY TRANSCRIPTIONAL REGULATOR"/>
    <property type="match status" value="1"/>
</dbReference>
<sequence>MKTVKQTFDYKDKVVIEKATIRPPYRHEAIFQNQGCFLHLKGAATLVRSAQDNIPLQSQDAVLLKCNTYFIDFLKGREEDEHEVVAFHLYPELLEKIYNKELPQMVRQLGNSPKAQKVDAHVIQQFIASMDFYFEHPELMNEELMEMKTKELVMLLVQTGNISSIQELLSDLYHPHRANLREVIELHTFSNLSLDELAELCHMSLSSFKRAFKKEFGQSPAQYLTGIRLSRAKELLRISDQPVSDIAYELGFNDPLYFTRLFKKHEGLAPTAFRERFSA</sequence>
<feature type="domain" description="HTH araC/xylS-type" evidence="4">
    <location>
        <begin position="178"/>
        <end position="276"/>
    </location>
</feature>
<dbReference type="PROSITE" id="PS00041">
    <property type="entry name" value="HTH_ARAC_FAMILY_1"/>
    <property type="match status" value="1"/>
</dbReference>
<organism evidence="5 6">
    <name type="scientific">Persicobacter diffluens</name>
    <dbReference type="NCBI Taxonomy" id="981"/>
    <lineage>
        <taxon>Bacteria</taxon>
        <taxon>Pseudomonadati</taxon>
        <taxon>Bacteroidota</taxon>
        <taxon>Cytophagia</taxon>
        <taxon>Cytophagales</taxon>
        <taxon>Persicobacteraceae</taxon>
        <taxon>Persicobacter</taxon>
    </lineage>
</organism>
<evidence type="ECO:0000313" key="6">
    <source>
        <dbReference type="Proteomes" id="UP001310022"/>
    </source>
</evidence>
<proteinExistence type="predicted"/>
<dbReference type="PANTHER" id="PTHR43280:SF2">
    <property type="entry name" value="HTH-TYPE TRANSCRIPTIONAL REGULATOR EXSA"/>
    <property type="match status" value="1"/>
</dbReference>
<dbReference type="GO" id="GO:0043565">
    <property type="term" value="F:sequence-specific DNA binding"/>
    <property type="evidence" value="ECO:0007669"/>
    <property type="project" value="InterPro"/>
</dbReference>
<dbReference type="InterPro" id="IPR020449">
    <property type="entry name" value="Tscrpt_reg_AraC-type_HTH"/>
</dbReference>
<dbReference type="InterPro" id="IPR018060">
    <property type="entry name" value="HTH_AraC"/>
</dbReference>
<dbReference type="PRINTS" id="PR00032">
    <property type="entry name" value="HTHARAC"/>
</dbReference>
<dbReference type="SUPFAM" id="SSF46689">
    <property type="entry name" value="Homeodomain-like"/>
    <property type="match status" value="2"/>
</dbReference>
<dbReference type="EMBL" id="BQKE01000003">
    <property type="protein sequence ID" value="GJM63508.1"/>
    <property type="molecule type" value="Genomic_DNA"/>
</dbReference>
<dbReference type="PROSITE" id="PS01124">
    <property type="entry name" value="HTH_ARAC_FAMILY_2"/>
    <property type="match status" value="1"/>
</dbReference>
<dbReference type="SMART" id="SM00342">
    <property type="entry name" value="HTH_ARAC"/>
    <property type="match status" value="1"/>
</dbReference>
<dbReference type="GO" id="GO:0003700">
    <property type="term" value="F:DNA-binding transcription factor activity"/>
    <property type="evidence" value="ECO:0007669"/>
    <property type="project" value="InterPro"/>
</dbReference>
<keyword evidence="2" id="KW-0238">DNA-binding</keyword>
<reference evidence="5 6" key="1">
    <citation type="submission" date="2021-12" db="EMBL/GenBank/DDBJ databases">
        <title>Genome sequencing of bacteria with rrn-lacking chromosome and rrn-plasmid.</title>
        <authorList>
            <person name="Anda M."/>
            <person name="Iwasaki W."/>
        </authorList>
    </citation>
    <scope>NUCLEOTIDE SEQUENCE [LARGE SCALE GENOMIC DNA]</scope>
    <source>
        <strain evidence="5 6">NBRC 15940</strain>
    </source>
</reference>
<gene>
    <name evidence="5" type="ORF">PEDI_40600</name>
</gene>
<keyword evidence="1" id="KW-0805">Transcription regulation</keyword>
<dbReference type="InterPro" id="IPR018062">
    <property type="entry name" value="HTH_AraC-typ_CS"/>
</dbReference>
<dbReference type="Gene3D" id="1.10.10.60">
    <property type="entry name" value="Homeodomain-like"/>
    <property type="match status" value="2"/>
</dbReference>